<name>A0A3N4S983_9ACTN</name>
<gene>
    <name evidence="1" type="ORF">EDD38_5474</name>
</gene>
<evidence type="ECO:0000313" key="1">
    <source>
        <dbReference type="EMBL" id="RPE37087.1"/>
    </source>
</evidence>
<dbReference type="RefSeq" id="WP_162871661.1">
    <property type="nucleotide sequence ID" value="NZ_JBEYIY010000041.1"/>
</dbReference>
<comment type="caution">
    <text evidence="1">The sequence shown here is derived from an EMBL/GenBank/DDBJ whole genome shotgun (WGS) entry which is preliminary data.</text>
</comment>
<reference evidence="1 2" key="1">
    <citation type="submission" date="2018-11" db="EMBL/GenBank/DDBJ databases">
        <title>Sequencing the genomes of 1000 actinobacteria strains.</title>
        <authorList>
            <person name="Klenk H.-P."/>
        </authorList>
    </citation>
    <scope>NUCLEOTIDE SEQUENCE [LARGE SCALE GENOMIC DNA]</scope>
    <source>
        <strain evidence="1 2">DSM 44781</strain>
    </source>
</reference>
<evidence type="ECO:0000313" key="2">
    <source>
        <dbReference type="Proteomes" id="UP000266906"/>
    </source>
</evidence>
<dbReference type="EMBL" id="RKQG01000001">
    <property type="protein sequence ID" value="RPE37087.1"/>
    <property type="molecule type" value="Genomic_DNA"/>
</dbReference>
<organism evidence="1 2">
    <name type="scientific">Kitasatospora cineracea</name>
    <dbReference type="NCBI Taxonomy" id="88074"/>
    <lineage>
        <taxon>Bacteria</taxon>
        <taxon>Bacillati</taxon>
        <taxon>Actinomycetota</taxon>
        <taxon>Actinomycetes</taxon>
        <taxon>Kitasatosporales</taxon>
        <taxon>Streptomycetaceae</taxon>
        <taxon>Kitasatospora</taxon>
    </lineage>
</organism>
<proteinExistence type="predicted"/>
<dbReference type="Proteomes" id="UP000266906">
    <property type="component" value="Unassembled WGS sequence"/>
</dbReference>
<sequence length="48" mass="5190">MHSAAARAGLTRSRVFWLRVDDPAFDFATAQAWTWAAGAGLRATPASR</sequence>
<dbReference type="AlphaFoldDB" id="A0A3N4S983"/>
<keyword evidence="2" id="KW-1185">Reference proteome</keyword>
<accession>A0A3N4S983</accession>
<protein>
    <submittedName>
        <fullName evidence="1">Uncharacterized protein</fullName>
    </submittedName>
</protein>